<dbReference type="EMBL" id="CAJRAY010000108">
    <property type="protein sequence ID" value="CAG5093649.1"/>
    <property type="molecule type" value="Genomic_DNA"/>
</dbReference>
<dbReference type="InterPro" id="IPR002104">
    <property type="entry name" value="Integrase_catalytic"/>
</dbReference>
<dbReference type="InterPro" id="IPR013762">
    <property type="entry name" value="Integrase-like_cat_sf"/>
</dbReference>
<accession>A0ABN7S9Z3</accession>
<dbReference type="RefSeq" id="WP_213487134.1">
    <property type="nucleotide sequence ID" value="NZ_CAJRAY010000108.1"/>
</dbReference>
<dbReference type="Gene3D" id="1.10.150.130">
    <property type="match status" value="1"/>
</dbReference>
<dbReference type="PANTHER" id="PTHR30349">
    <property type="entry name" value="PHAGE INTEGRASE-RELATED"/>
    <property type="match status" value="1"/>
</dbReference>
<dbReference type="Pfam" id="PF02899">
    <property type="entry name" value="Phage_int_SAM_1"/>
    <property type="match status" value="1"/>
</dbReference>
<evidence type="ECO:0000256" key="2">
    <source>
        <dbReference type="ARBA" id="ARBA00023125"/>
    </source>
</evidence>
<evidence type="ECO:0000256" key="3">
    <source>
        <dbReference type="ARBA" id="ARBA00023172"/>
    </source>
</evidence>
<sequence>MPSRQTQQIMTNTTASRAEFREAIRLFLLDCKFRNLTEETIRGYHAHLHQLQLDLEKWNVSLANIQPRDLSHRMVLHMLNSGAAAATINGRIRVCKQFFKFLYLDGKITENVAGDLKPIQIPKRFLHTFTAEQVARLLNQPDRNRVQGARDYAIMLVLLDTGMRLGELSQLNVSDVMPEEGLIIIRHGKGRRSRMIPIQKTCIEALQHYLKLRRSRESESLWVTRKKERFLRRGIMQMVKSYMIQAGITGMHGSTHIFRHTMAKFFLMNGGDIFSLQTILGHTTLEMTRYYVQLFSQDIHEKHALYSPVERLNEEFKESAVFKS</sequence>
<feature type="domain" description="Core-binding (CB)" evidence="6">
    <location>
        <begin position="18"/>
        <end position="103"/>
    </location>
</feature>
<comment type="caution">
    <text evidence="7">The sequence shown here is derived from an EMBL/GenBank/DDBJ whole genome shotgun (WGS) entry which is preliminary data.</text>
</comment>
<name>A0ABN7S9Z3_THEXY</name>
<dbReference type="InterPro" id="IPR050090">
    <property type="entry name" value="Tyrosine_recombinase_XerCD"/>
</dbReference>
<dbReference type="SUPFAM" id="SSF56349">
    <property type="entry name" value="DNA breaking-rejoining enzymes"/>
    <property type="match status" value="1"/>
</dbReference>
<evidence type="ECO:0000259" key="5">
    <source>
        <dbReference type="PROSITE" id="PS51898"/>
    </source>
</evidence>
<evidence type="ECO:0000313" key="7">
    <source>
        <dbReference type="EMBL" id="CAG5093649.1"/>
    </source>
</evidence>
<evidence type="ECO:0000256" key="4">
    <source>
        <dbReference type="PROSITE-ProRule" id="PRU01248"/>
    </source>
</evidence>
<dbReference type="Pfam" id="PF00589">
    <property type="entry name" value="Phage_integrase"/>
    <property type="match status" value="1"/>
</dbReference>
<dbReference type="InterPro" id="IPR004107">
    <property type="entry name" value="Integrase_SAM-like_N"/>
</dbReference>
<evidence type="ECO:0000313" key="8">
    <source>
        <dbReference type="Proteomes" id="UP000681526"/>
    </source>
</evidence>
<keyword evidence="2 4" id="KW-0238">DNA-binding</keyword>
<dbReference type="InterPro" id="IPR010998">
    <property type="entry name" value="Integrase_recombinase_N"/>
</dbReference>
<dbReference type="Gene3D" id="1.10.443.10">
    <property type="entry name" value="Intergrase catalytic core"/>
    <property type="match status" value="1"/>
</dbReference>
<dbReference type="PROSITE" id="PS51900">
    <property type="entry name" value="CB"/>
    <property type="match status" value="1"/>
</dbReference>
<dbReference type="InterPro" id="IPR011010">
    <property type="entry name" value="DNA_brk_join_enz"/>
</dbReference>
<dbReference type="PANTHER" id="PTHR30349:SF81">
    <property type="entry name" value="TYROSINE RECOMBINASE XERC"/>
    <property type="match status" value="1"/>
</dbReference>
<evidence type="ECO:0000259" key="6">
    <source>
        <dbReference type="PROSITE" id="PS51900"/>
    </source>
</evidence>
<dbReference type="InterPro" id="IPR044068">
    <property type="entry name" value="CB"/>
</dbReference>
<keyword evidence="8" id="KW-1185">Reference proteome</keyword>
<protein>
    <submittedName>
        <fullName evidence="7">Site-specific integrase/recombinase</fullName>
    </submittedName>
</protein>
<dbReference type="Proteomes" id="UP000681526">
    <property type="component" value="Unassembled WGS sequence"/>
</dbReference>
<keyword evidence="1" id="KW-0229">DNA integration</keyword>
<dbReference type="PROSITE" id="PS51898">
    <property type="entry name" value="TYR_RECOMBINASE"/>
    <property type="match status" value="1"/>
</dbReference>
<reference evidence="7 8" key="1">
    <citation type="submission" date="2021-04" db="EMBL/GenBank/DDBJ databases">
        <authorList>
            <person name="Rakotoarivonina H."/>
        </authorList>
    </citation>
    <scope>NUCLEOTIDE SEQUENCE [LARGE SCALE GENOMIC DNA]</scope>
    <source>
        <strain evidence="7 8">XE</strain>
    </source>
</reference>
<evidence type="ECO:0000256" key="1">
    <source>
        <dbReference type="ARBA" id="ARBA00022908"/>
    </source>
</evidence>
<proteinExistence type="predicted"/>
<organism evidence="7 8">
    <name type="scientific">Thermobacillus xylanilyticus</name>
    <dbReference type="NCBI Taxonomy" id="76633"/>
    <lineage>
        <taxon>Bacteria</taxon>
        <taxon>Bacillati</taxon>
        <taxon>Bacillota</taxon>
        <taxon>Bacilli</taxon>
        <taxon>Bacillales</taxon>
        <taxon>Paenibacillaceae</taxon>
        <taxon>Thermobacillus</taxon>
    </lineage>
</organism>
<keyword evidence="3" id="KW-0233">DNA recombination</keyword>
<gene>
    <name evidence="7" type="primary">txxe 3537-codV</name>
    <name evidence="7" type="ORF">TXXE_20030</name>
</gene>
<feature type="domain" description="Tyr recombinase" evidence="5">
    <location>
        <begin position="124"/>
        <end position="304"/>
    </location>
</feature>